<reference evidence="1 2" key="1">
    <citation type="submission" date="2018-11" db="EMBL/GenBank/DDBJ databases">
        <title>Sequencing the genomes of 1000 actinobacteria strains.</title>
        <authorList>
            <person name="Klenk H.-P."/>
        </authorList>
    </citation>
    <scope>NUCLEOTIDE SEQUENCE [LARGE SCALE GENOMIC DNA]</scope>
    <source>
        <strain evidence="1 2">DSM 44781</strain>
    </source>
</reference>
<accession>A0A3N4RV21</accession>
<dbReference type="Gene3D" id="2.60.120.40">
    <property type="match status" value="1"/>
</dbReference>
<protein>
    <recommendedName>
        <fullName evidence="3">C1q domain-containing protein</fullName>
    </recommendedName>
</protein>
<gene>
    <name evidence="1" type="ORF">EDD38_3251</name>
</gene>
<proteinExistence type="predicted"/>
<sequence>MVLAVPAPPARYAGARMTAAVYGSDVTDSVNFLSNPPFATLTVTTPQAGPASSGAPNVALQFDTEVDDTYNGHSTSTNNSRYTAVVAGRYRVRAAVCWNPNVTGARVMQLYKNGSAVAYAQVQFPAAPATNFSIPELNATVYLAVGDYIEAWVGQNSGGALAIVAAGTAMQIAWEHAALL</sequence>
<dbReference type="Proteomes" id="UP000266906">
    <property type="component" value="Unassembled WGS sequence"/>
</dbReference>
<name>A0A3N4RV21_9ACTN</name>
<evidence type="ECO:0000313" key="1">
    <source>
        <dbReference type="EMBL" id="RPE34909.1"/>
    </source>
</evidence>
<dbReference type="SUPFAM" id="SSF49842">
    <property type="entry name" value="TNF-like"/>
    <property type="match status" value="1"/>
</dbReference>
<keyword evidence="2" id="KW-1185">Reference proteome</keyword>
<evidence type="ECO:0008006" key="3">
    <source>
        <dbReference type="Google" id="ProtNLM"/>
    </source>
</evidence>
<dbReference type="AlphaFoldDB" id="A0A3N4RV21"/>
<organism evidence="1 2">
    <name type="scientific">Kitasatospora cineracea</name>
    <dbReference type="NCBI Taxonomy" id="88074"/>
    <lineage>
        <taxon>Bacteria</taxon>
        <taxon>Bacillati</taxon>
        <taxon>Actinomycetota</taxon>
        <taxon>Actinomycetes</taxon>
        <taxon>Kitasatosporales</taxon>
        <taxon>Streptomycetaceae</taxon>
        <taxon>Kitasatospora</taxon>
    </lineage>
</organism>
<evidence type="ECO:0000313" key="2">
    <source>
        <dbReference type="Proteomes" id="UP000266906"/>
    </source>
</evidence>
<comment type="caution">
    <text evidence="1">The sequence shown here is derived from an EMBL/GenBank/DDBJ whole genome shotgun (WGS) entry which is preliminary data.</text>
</comment>
<dbReference type="InterPro" id="IPR008983">
    <property type="entry name" value="Tumour_necrosis_fac-like_dom"/>
</dbReference>
<dbReference type="EMBL" id="RKQG01000001">
    <property type="protein sequence ID" value="RPE34909.1"/>
    <property type="molecule type" value="Genomic_DNA"/>
</dbReference>